<accession>A0A1T4KJ21</accession>
<dbReference type="Proteomes" id="UP000189956">
    <property type="component" value="Unassembled WGS sequence"/>
</dbReference>
<dbReference type="InterPro" id="IPR036887">
    <property type="entry name" value="HTH_APSES_sf"/>
</dbReference>
<evidence type="ECO:0000259" key="1">
    <source>
        <dbReference type="PROSITE" id="PS51301"/>
    </source>
</evidence>
<organism evidence="2 3">
    <name type="scientific">Porphyromonas cangingivalis</name>
    <dbReference type="NCBI Taxonomy" id="36874"/>
    <lineage>
        <taxon>Bacteria</taxon>
        <taxon>Pseudomonadati</taxon>
        <taxon>Bacteroidota</taxon>
        <taxon>Bacteroidia</taxon>
        <taxon>Bacteroidales</taxon>
        <taxon>Porphyromonadaceae</taxon>
        <taxon>Porphyromonas</taxon>
    </lineage>
</organism>
<protein>
    <submittedName>
        <fullName evidence="2">Phage antirepressor protein YoqD, KilAC domain</fullName>
    </submittedName>
</protein>
<dbReference type="Pfam" id="PF04383">
    <property type="entry name" value="KilA-N"/>
    <property type="match status" value="1"/>
</dbReference>
<dbReference type="SMART" id="SM01252">
    <property type="entry name" value="KilA-N"/>
    <property type="match status" value="1"/>
</dbReference>
<proteinExistence type="predicted"/>
<dbReference type="RefSeq" id="WP_025839121.1">
    <property type="nucleotide sequence ID" value="NZ_FUWL01000005.1"/>
</dbReference>
<dbReference type="AlphaFoldDB" id="A0A1T4KJ21"/>
<sequence length="254" mass="29078">MIQTFNYNNSDITFQKGSSVMVNATEMAKSFGKSATHWLRNQQAKDYLDELSKLRICNLDDLVQVRHGGSDNGTWMHEDVAIEFARWLSPAFAIWCNDRIKELMRDGVTTTATDDEAIIKAIEILHRRIEEGKRCIETQQACIETQSEQLRIQAPKVAYYDAAMDSSATYSTTAIAKDLGTNAQALNQKLHVLGIQFKRNGTWFLYSKYDGKDYIKVIPQYYTRADGTMGNNPQTRWTEKGRQFLLQLRKEGKL</sequence>
<dbReference type="PROSITE" id="PS51301">
    <property type="entry name" value="KILA_N"/>
    <property type="match status" value="1"/>
</dbReference>
<gene>
    <name evidence="2" type="ORF">SAMN02745205_00750</name>
</gene>
<dbReference type="GO" id="GO:0003677">
    <property type="term" value="F:DNA binding"/>
    <property type="evidence" value="ECO:0007669"/>
    <property type="project" value="InterPro"/>
</dbReference>
<reference evidence="2 3" key="1">
    <citation type="submission" date="2017-02" db="EMBL/GenBank/DDBJ databases">
        <authorList>
            <person name="Peterson S.W."/>
        </authorList>
    </citation>
    <scope>NUCLEOTIDE SEQUENCE [LARGE SCALE GENOMIC DNA]</scope>
    <source>
        <strain evidence="2 3">ATCC 700135</strain>
    </source>
</reference>
<dbReference type="InterPro" id="IPR017880">
    <property type="entry name" value="KilA_N"/>
</dbReference>
<dbReference type="SUPFAM" id="SSF54616">
    <property type="entry name" value="DNA-binding domain of Mlu1-box binding protein MBP1"/>
    <property type="match status" value="1"/>
</dbReference>
<dbReference type="Pfam" id="PF03374">
    <property type="entry name" value="ANT"/>
    <property type="match status" value="1"/>
</dbReference>
<dbReference type="EMBL" id="FUWL01000005">
    <property type="protein sequence ID" value="SJZ42365.1"/>
    <property type="molecule type" value="Genomic_DNA"/>
</dbReference>
<name>A0A1T4KJ21_PORCN</name>
<dbReference type="InterPro" id="IPR018004">
    <property type="entry name" value="KilA/APSES_HTH"/>
</dbReference>
<dbReference type="InterPro" id="IPR005039">
    <property type="entry name" value="Ant_C"/>
</dbReference>
<feature type="domain" description="KilA-N" evidence="1">
    <location>
        <begin position="1"/>
        <end position="103"/>
    </location>
</feature>
<evidence type="ECO:0000313" key="2">
    <source>
        <dbReference type="EMBL" id="SJZ42365.1"/>
    </source>
</evidence>
<evidence type="ECO:0000313" key="3">
    <source>
        <dbReference type="Proteomes" id="UP000189956"/>
    </source>
</evidence>